<proteinExistence type="predicted"/>
<protein>
    <submittedName>
        <fullName evidence="1">Uncharacterized protein</fullName>
    </submittedName>
</protein>
<dbReference type="EMBL" id="QGHA01000003">
    <property type="protein sequence ID" value="PWK78456.1"/>
    <property type="molecule type" value="Genomic_DNA"/>
</dbReference>
<evidence type="ECO:0000313" key="1">
    <source>
        <dbReference type="EMBL" id="PWK78456.1"/>
    </source>
</evidence>
<evidence type="ECO:0000313" key="2">
    <source>
        <dbReference type="Proteomes" id="UP000245678"/>
    </source>
</evidence>
<accession>A0A316HD61</accession>
<reference evidence="1 2" key="1">
    <citation type="submission" date="2018-05" db="EMBL/GenBank/DDBJ databases">
        <title>Genomic Encyclopedia of Archaeal and Bacterial Type Strains, Phase II (KMG-II): from individual species to whole genera.</title>
        <authorList>
            <person name="Goeker M."/>
        </authorList>
    </citation>
    <scope>NUCLEOTIDE SEQUENCE [LARGE SCALE GENOMIC DNA]</scope>
    <source>
        <strain evidence="1 2">DSM 19975</strain>
    </source>
</reference>
<name>A0A316HD61_9SPHI</name>
<comment type="caution">
    <text evidence="1">The sequence shown here is derived from an EMBL/GenBank/DDBJ whole genome shotgun (WGS) entry which is preliminary data.</text>
</comment>
<gene>
    <name evidence="1" type="ORF">LX99_02300</name>
</gene>
<dbReference type="Proteomes" id="UP000245678">
    <property type="component" value="Unassembled WGS sequence"/>
</dbReference>
<dbReference type="AlphaFoldDB" id="A0A316HD61"/>
<keyword evidence="2" id="KW-1185">Reference proteome</keyword>
<sequence>MIFGLVMRAFLPPYTNYKLKNSLYLFDIVRIKGPRHVTPYFAIDCEAEHNKIIVVFQQTYKMKNLIRGPDLKHCILNMS</sequence>
<organism evidence="1 2">
    <name type="scientific">Mucilaginibacter oryzae</name>
    <dbReference type="NCBI Taxonomy" id="468058"/>
    <lineage>
        <taxon>Bacteria</taxon>
        <taxon>Pseudomonadati</taxon>
        <taxon>Bacteroidota</taxon>
        <taxon>Sphingobacteriia</taxon>
        <taxon>Sphingobacteriales</taxon>
        <taxon>Sphingobacteriaceae</taxon>
        <taxon>Mucilaginibacter</taxon>
    </lineage>
</organism>